<dbReference type="Proteomes" id="UP000230052">
    <property type="component" value="Unassembled WGS sequence"/>
</dbReference>
<organism evidence="1 2">
    <name type="scientific">Candidatus Aquitaenariimonas noxiae</name>
    <dbReference type="NCBI Taxonomy" id="1974741"/>
    <lineage>
        <taxon>Bacteria</taxon>
        <taxon>Pseudomonadati</taxon>
        <taxon>Candidatus Omnitrophota</taxon>
        <taxon>Candidatus Aquitaenariimonas</taxon>
    </lineage>
</organism>
<feature type="non-terminal residue" evidence="1">
    <location>
        <position position="1"/>
    </location>
</feature>
<evidence type="ECO:0000313" key="1">
    <source>
        <dbReference type="EMBL" id="PIU41894.1"/>
    </source>
</evidence>
<reference evidence="1 2" key="1">
    <citation type="submission" date="2017-09" db="EMBL/GenBank/DDBJ databases">
        <title>Depth-based differentiation of microbial function through sediment-hosted aquifers and enrichment of novel symbionts in the deep terrestrial subsurface.</title>
        <authorList>
            <person name="Probst A.J."/>
            <person name="Ladd B."/>
            <person name="Jarett J.K."/>
            <person name="Geller-Mcgrath D.E."/>
            <person name="Sieber C.M."/>
            <person name="Emerson J.B."/>
            <person name="Anantharaman K."/>
            <person name="Thomas B.C."/>
            <person name="Malmstrom R."/>
            <person name="Stieglmeier M."/>
            <person name="Klingl A."/>
            <person name="Woyke T."/>
            <person name="Ryan C.M."/>
            <person name="Banfield J.F."/>
        </authorList>
    </citation>
    <scope>NUCLEOTIDE SEQUENCE [LARGE SCALE GENOMIC DNA]</scope>
    <source>
        <strain evidence="1">CG07_land_8_20_14_0_80_42_15</strain>
    </source>
</reference>
<gene>
    <name evidence="1" type="ORF">COS99_03045</name>
</gene>
<accession>A0A2J0KX34</accession>
<sequence>YGLSRNYISDALYNRDWNICQTMKTFDEKKYDLISDFYNSELPAVITQTTILLNQHAQEIFNENKLKADEIKARQEADALYNYQKAMYELEVSEANLKRWYLTSLQGILGDYARKQQELARIYIDPGYDMPSSLATLIDPLITSFNTTNLDALNSYIDVFEQKIDQIVNTAGFPSDWGTVNPAYMNSIKAAYDRVKEVMKTDMYGENGITGANGNFIDSMNELTEQRIKVQENYQAQMQNISDQYQATMMLATQLKTEYLQDIANAVQNIYNEGLGEIQVALLAATEVDKVAPDGTLENVLKFDSYERKAYNTLMDIRRKLIGDLVSKYDNYDMEIGSFTAELFGVSVEDNEFLINGVEVSLDLARIFNNDGKQVTASIAKEEFATAKRFGDRVFVQGTYKRVGSEWYALDIQYFRADPNNIQPVTITGEITEIETATEESQQVLRSLDLQGLNILVDPNTLYYDANGQSITRDEFIKIYTEYFQKQLGLTIQAVLRQQATSPIADAVRIIQGRVLYDKYTKGTVEASDIEVTDDNNGYVTVSGIRVKVTIDDPNRSFIYNNTGERINLTQLKNLVSSPPSGNEAYLSVICDKEGSDWKAYKIVLTYRQDAVGIAKGLLAIDGDGDITLNGSKIAFDGNSPVIIIDRDETRIDAKKLKDLICTDEANLNITEARVTFVKDGDSWKVKSLRITNAASQKTNYFLGTITDINISGSTGTITIAGVPVQIDLSRDIVINNPIRWIESIEVQMPDGEGGTKTMYKNVLRRTDSLQGLCDFWKYMNAKYPDTLDSYILKLGVSMVKTSTGWVADEVDIYSVYDGLVNLANDANAYIPEGEGEPVNPEDQEFIVTSAQGASYIYGFINSEADIISDIGDGRAGLRLNGKIIPISNTAANLSDNIEYIRASSQHSLRTAVRIYYNTTRNTGSAYFYPGWAAPGSKYMLMGSDSLYVHTYITGKAEQISSETGKITIGGTTYNMSQYAANQAQYLERIPSLVVTALIDDTNQVVRIILDSTNMYRLSFVKTEQEWTTENIYQVYDDPSTPVVALKFSIKTYKNGKLMADYYIVLGLDCLLYDSAGNAYKVRNLMDLKAANGPSLIMEGNILFNAPAPSSDMQTFVNETYYINTPIESIKDNDITTLMGLKYTISDKTKIYDYLGNSMTIDQFKAIADKLQKQHKEMRAGFVTENGNLTRLTFSFTDNAANPTLENGNMVNYIVAGVINSINIADKKLVINGIEFDVPDYVTIKAQNGSITTLDALRNIFNTNSRKGLATKVNLSMILSDPDTNTWIVKEITCLESGIIDTTNYIQGRITDVDKDNLELEISGIKLTADMLGQAAFIDGFGNNLSIEEWFGAIDIMTAAFVPVWVEVFLAKDASGAWYVKSVEVVTKEEKEVSFVIESDDAYGDGNGYG</sequence>
<feature type="non-terminal residue" evidence="1">
    <location>
        <position position="1410"/>
    </location>
</feature>
<evidence type="ECO:0000313" key="2">
    <source>
        <dbReference type="Proteomes" id="UP000230052"/>
    </source>
</evidence>
<name>A0A2J0KX34_9BACT</name>
<dbReference type="EMBL" id="PEWV01000029">
    <property type="protein sequence ID" value="PIU41894.1"/>
    <property type="molecule type" value="Genomic_DNA"/>
</dbReference>
<protein>
    <submittedName>
        <fullName evidence="1">Uncharacterized protein</fullName>
    </submittedName>
</protein>
<proteinExistence type="predicted"/>
<comment type="caution">
    <text evidence="1">The sequence shown here is derived from an EMBL/GenBank/DDBJ whole genome shotgun (WGS) entry which is preliminary data.</text>
</comment>